<dbReference type="Gramene" id="Kaladp0059s0324.1.v1.1">
    <property type="protein sequence ID" value="Kaladp0059s0324.1.v1.1.CDS.1"/>
    <property type="gene ID" value="Kaladp0059s0324.v1.1"/>
</dbReference>
<dbReference type="EnsemblPlants" id="Kaladp0059s0324.1.v1.1">
    <property type="protein sequence ID" value="Kaladp0059s0324.1.v1.1.CDS.1"/>
    <property type="gene ID" value="Kaladp0059s0324.v1.1"/>
</dbReference>
<protein>
    <submittedName>
        <fullName evidence="1">Uncharacterized protein</fullName>
    </submittedName>
</protein>
<dbReference type="OMA" id="GNNDEYW"/>
<keyword evidence="2" id="KW-1185">Reference proteome</keyword>
<evidence type="ECO:0000313" key="2">
    <source>
        <dbReference type="Proteomes" id="UP000594263"/>
    </source>
</evidence>
<organism evidence="1 2">
    <name type="scientific">Kalanchoe fedtschenkoi</name>
    <name type="common">Lavender scallops</name>
    <name type="synonym">South American air plant</name>
    <dbReference type="NCBI Taxonomy" id="63787"/>
    <lineage>
        <taxon>Eukaryota</taxon>
        <taxon>Viridiplantae</taxon>
        <taxon>Streptophyta</taxon>
        <taxon>Embryophyta</taxon>
        <taxon>Tracheophyta</taxon>
        <taxon>Spermatophyta</taxon>
        <taxon>Magnoliopsida</taxon>
        <taxon>eudicotyledons</taxon>
        <taxon>Gunneridae</taxon>
        <taxon>Pentapetalae</taxon>
        <taxon>Saxifragales</taxon>
        <taxon>Crassulaceae</taxon>
        <taxon>Kalanchoe</taxon>
    </lineage>
</organism>
<reference evidence="1" key="1">
    <citation type="submission" date="2021-01" db="UniProtKB">
        <authorList>
            <consortium name="EnsemblPlants"/>
        </authorList>
    </citation>
    <scope>IDENTIFICATION</scope>
</reference>
<dbReference type="AlphaFoldDB" id="A0A7N1A162"/>
<proteinExistence type="predicted"/>
<dbReference type="Proteomes" id="UP000594263">
    <property type="component" value="Unplaced"/>
</dbReference>
<name>A0A7N1A162_KALFE</name>
<accession>A0A7N1A162</accession>
<dbReference type="PANTHER" id="PTHR33511">
    <property type="entry name" value="OS06G0632400 PROTEIN"/>
    <property type="match status" value="1"/>
</dbReference>
<evidence type="ECO:0000313" key="1">
    <source>
        <dbReference type="EnsemblPlants" id="Kaladp0059s0324.1.v1.1.CDS.1"/>
    </source>
</evidence>
<sequence length="82" mass="9563">MGGYTRQKKSSCLSMFNIFKVCFSDDDRGYDSYDEALTVRRRYRSDEDRGYWIAEPGINKKASAFIARYHESHACDPESQYA</sequence>